<dbReference type="InterPro" id="IPR016053">
    <property type="entry name" value="Haem_Oase-like"/>
</dbReference>
<dbReference type="GO" id="GO:0004392">
    <property type="term" value="F:heme oxygenase (decyclizing) activity"/>
    <property type="evidence" value="ECO:0007669"/>
    <property type="project" value="InterPro"/>
</dbReference>
<evidence type="ECO:0000313" key="1">
    <source>
        <dbReference type="EMBL" id="MBN9672747.1"/>
    </source>
</evidence>
<proteinExistence type="predicted"/>
<dbReference type="InterPro" id="IPR016084">
    <property type="entry name" value="Haem_Oase-like_multi-hlx"/>
</dbReference>
<dbReference type="Gene3D" id="1.20.910.10">
    <property type="entry name" value="Heme oxygenase-like"/>
    <property type="match status" value="1"/>
</dbReference>
<sequence length="200" mass="21409">MTHTEPPRISDAPLSKLLKAATSHTHDLLDNEIMAARPFASLQRYRRFLCMQYVLHRDACGLYEDAALQALIPPLATLARLPAIMADMADLGVLMPGVPAAETASVPPDMAEGLGWLYVLEGSNLGAAFLYKAALKLGLSDSHGARHLAASPDGRAAQWRRFTACLDTAELDGSARERATAGAEAAFSHARSLAARFLGQ</sequence>
<accession>A0A939J5J4</accession>
<dbReference type="SUPFAM" id="SSF48613">
    <property type="entry name" value="Heme oxygenase-like"/>
    <property type="match status" value="1"/>
</dbReference>
<reference evidence="1" key="1">
    <citation type="submission" date="2020-12" db="EMBL/GenBank/DDBJ databases">
        <title>Oil enriched cultivation method for isolating marine PHA-producing bacteria.</title>
        <authorList>
            <person name="Zheng W."/>
            <person name="Yu S."/>
            <person name="Huang Y."/>
        </authorList>
    </citation>
    <scope>NUCLEOTIDE SEQUENCE</scope>
    <source>
        <strain evidence="1">SY-2-12</strain>
    </source>
</reference>
<dbReference type="AlphaFoldDB" id="A0A939J5J4"/>
<organism evidence="1 2">
    <name type="scientific">Roseibium aggregatum</name>
    <dbReference type="NCBI Taxonomy" id="187304"/>
    <lineage>
        <taxon>Bacteria</taxon>
        <taxon>Pseudomonadati</taxon>
        <taxon>Pseudomonadota</taxon>
        <taxon>Alphaproteobacteria</taxon>
        <taxon>Hyphomicrobiales</taxon>
        <taxon>Stappiaceae</taxon>
        <taxon>Roseibium</taxon>
    </lineage>
</organism>
<dbReference type="Proteomes" id="UP000664096">
    <property type="component" value="Unassembled WGS sequence"/>
</dbReference>
<dbReference type="Pfam" id="PF01126">
    <property type="entry name" value="Heme_oxygenase"/>
    <property type="match status" value="1"/>
</dbReference>
<gene>
    <name evidence="1" type="ORF">JF539_20500</name>
</gene>
<evidence type="ECO:0000313" key="2">
    <source>
        <dbReference type="Proteomes" id="UP000664096"/>
    </source>
</evidence>
<dbReference type="GO" id="GO:0006788">
    <property type="term" value="P:heme oxidation"/>
    <property type="evidence" value="ECO:0007669"/>
    <property type="project" value="InterPro"/>
</dbReference>
<name>A0A939J5J4_9HYPH</name>
<protein>
    <submittedName>
        <fullName evidence="1">Biliverdin-producing heme oxygenase</fullName>
    </submittedName>
</protein>
<comment type="caution">
    <text evidence="1">The sequence shown here is derived from an EMBL/GenBank/DDBJ whole genome shotgun (WGS) entry which is preliminary data.</text>
</comment>
<dbReference type="EMBL" id="JAEKJZ010000005">
    <property type="protein sequence ID" value="MBN9672747.1"/>
    <property type="molecule type" value="Genomic_DNA"/>
</dbReference>
<dbReference type="CDD" id="cd19166">
    <property type="entry name" value="HemeO-bac"/>
    <property type="match status" value="1"/>
</dbReference>
<dbReference type="RefSeq" id="WP_207142604.1">
    <property type="nucleotide sequence ID" value="NZ_JAEKJZ010000005.1"/>
</dbReference>